<dbReference type="OrthoDB" id="761538at2759"/>
<evidence type="ECO:0000256" key="1">
    <source>
        <dbReference type="ARBA" id="ARBA00004123"/>
    </source>
</evidence>
<reference evidence="8" key="3">
    <citation type="submission" date="2016-03" db="UniProtKB">
        <authorList>
            <consortium name="EnsemblProtists"/>
        </authorList>
    </citation>
    <scope>IDENTIFICATION</scope>
</reference>
<accession>L1JXN2</accession>
<dbReference type="RefSeq" id="XP_005839823.1">
    <property type="nucleotide sequence ID" value="XM_005839766.1"/>
</dbReference>
<dbReference type="GO" id="GO:0003689">
    <property type="term" value="F:DNA clamp loader activity"/>
    <property type="evidence" value="ECO:0007669"/>
    <property type="project" value="TreeGrafter"/>
</dbReference>
<dbReference type="Pfam" id="PF22534">
    <property type="entry name" value="RFC_C"/>
    <property type="match status" value="1"/>
</dbReference>
<dbReference type="GO" id="GO:0006281">
    <property type="term" value="P:DNA repair"/>
    <property type="evidence" value="ECO:0007669"/>
    <property type="project" value="TreeGrafter"/>
</dbReference>
<dbReference type="SUPFAM" id="SSF52540">
    <property type="entry name" value="P-loop containing nucleoside triphosphate hydrolases"/>
    <property type="match status" value="1"/>
</dbReference>
<dbReference type="InterPro" id="IPR003959">
    <property type="entry name" value="ATPase_AAA_core"/>
</dbReference>
<dbReference type="OMA" id="LKADIMH"/>
<evidence type="ECO:0000313" key="8">
    <source>
        <dbReference type="EnsemblProtists" id="EKX52843"/>
    </source>
</evidence>
<dbReference type="Pfam" id="PF21960">
    <property type="entry name" value="RCF1-5-like_lid"/>
    <property type="match status" value="1"/>
</dbReference>
<dbReference type="InterPro" id="IPR027417">
    <property type="entry name" value="P-loop_NTPase"/>
</dbReference>
<dbReference type="FunFam" id="1.20.272.10:FF:000002">
    <property type="entry name" value="Replication factor C subunit 3"/>
    <property type="match status" value="1"/>
</dbReference>
<dbReference type="Gene3D" id="3.40.50.300">
    <property type="entry name" value="P-loop containing nucleotide triphosphate hydrolases"/>
    <property type="match status" value="1"/>
</dbReference>
<evidence type="ECO:0000313" key="9">
    <source>
        <dbReference type="Proteomes" id="UP000011087"/>
    </source>
</evidence>
<dbReference type="GeneID" id="17309612"/>
<evidence type="ECO:0000256" key="2">
    <source>
        <dbReference type="ARBA" id="ARBA00004229"/>
    </source>
</evidence>
<dbReference type="SMART" id="SM00382">
    <property type="entry name" value="AAA"/>
    <property type="match status" value="1"/>
</dbReference>
<sequence>MLWVDKYRPVQLDKLTYNDGLTQQLKRISAKENVQNMCHLLFYGPPGAGKKTRIMALLREIYGPGVEKLKVEIKNFKFKSSSVDITFITSNYHVEINPSDVGPYRDRDVAQEVIKEIAQSHAPSNSAAVQFKIVLLNEVDKMSRDGQAALRRTMEKYTSACRFVLVCNNASKVIEPLRSRCICLRVPAPRDKEVEEILCNVYRKEVKKELPVEAATKISNMSNRNLRKALLMLESTYVKFGVVDESSQPQLADWEVYVGMIAHNILEDQSPKKLLEIRGQFYELLASCIPPELILQKLALELLRKLDDSVKVDILQNAAFFEHRLQLGSKPIFHLEAFAAKAMVIYKKWSIEFMEMCDEMDD</sequence>
<dbReference type="EMBL" id="JH992971">
    <property type="protein sequence ID" value="EKX52843.1"/>
    <property type="molecule type" value="Genomic_DNA"/>
</dbReference>
<keyword evidence="4" id="KW-0235">DNA replication</keyword>
<keyword evidence="9" id="KW-1185">Reference proteome</keyword>
<evidence type="ECO:0000259" key="6">
    <source>
        <dbReference type="SMART" id="SM00382"/>
    </source>
</evidence>
<gene>
    <name evidence="7" type="primary">RFC3</name>
    <name evidence="7" type="ORF">GUITHDRAFT_101293</name>
</gene>
<dbReference type="InterPro" id="IPR003593">
    <property type="entry name" value="AAA+_ATPase"/>
</dbReference>
<reference evidence="7 9" key="1">
    <citation type="journal article" date="2012" name="Nature">
        <title>Algal genomes reveal evolutionary mosaicism and the fate of nucleomorphs.</title>
        <authorList>
            <consortium name="DOE Joint Genome Institute"/>
            <person name="Curtis B.A."/>
            <person name="Tanifuji G."/>
            <person name="Burki F."/>
            <person name="Gruber A."/>
            <person name="Irimia M."/>
            <person name="Maruyama S."/>
            <person name="Arias M.C."/>
            <person name="Ball S.G."/>
            <person name="Gile G.H."/>
            <person name="Hirakawa Y."/>
            <person name="Hopkins J.F."/>
            <person name="Kuo A."/>
            <person name="Rensing S.A."/>
            <person name="Schmutz J."/>
            <person name="Symeonidi A."/>
            <person name="Elias M."/>
            <person name="Eveleigh R.J."/>
            <person name="Herman E.K."/>
            <person name="Klute M.J."/>
            <person name="Nakayama T."/>
            <person name="Obornik M."/>
            <person name="Reyes-Prieto A."/>
            <person name="Armbrust E.V."/>
            <person name="Aves S.J."/>
            <person name="Beiko R.G."/>
            <person name="Coutinho P."/>
            <person name="Dacks J.B."/>
            <person name="Durnford D.G."/>
            <person name="Fast N.M."/>
            <person name="Green B.R."/>
            <person name="Grisdale C.J."/>
            <person name="Hempel F."/>
            <person name="Henrissat B."/>
            <person name="Hoppner M.P."/>
            <person name="Ishida K."/>
            <person name="Kim E."/>
            <person name="Koreny L."/>
            <person name="Kroth P.G."/>
            <person name="Liu Y."/>
            <person name="Malik S.B."/>
            <person name="Maier U.G."/>
            <person name="McRose D."/>
            <person name="Mock T."/>
            <person name="Neilson J.A."/>
            <person name="Onodera N.T."/>
            <person name="Poole A.M."/>
            <person name="Pritham E.J."/>
            <person name="Richards T.A."/>
            <person name="Rocap G."/>
            <person name="Roy S.W."/>
            <person name="Sarai C."/>
            <person name="Schaack S."/>
            <person name="Shirato S."/>
            <person name="Slamovits C.H."/>
            <person name="Spencer D.F."/>
            <person name="Suzuki S."/>
            <person name="Worden A.Z."/>
            <person name="Zauner S."/>
            <person name="Barry K."/>
            <person name="Bell C."/>
            <person name="Bharti A.K."/>
            <person name="Crow J.A."/>
            <person name="Grimwood J."/>
            <person name="Kramer R."/>
            <person name="Lindquist E."/>
            <person name="Lucas S."/>
            <person name="Salamov A."/>
            <person name="McFadden G.I."/>
            <person name="Lane C.E."/>
            <person name="Keeling P.J."/>
            <person name="Gray M.W."/>
            <person name="Grigoriev I.V."/>
            <person name="Archibald J.M."/>
        </authorList>
    </citation>
    <scope>NUCLEOTIDE SEQUENCE</scope>
    <source>
        <strain evidence="7 9">CCMP2712</strain>
    </source>
</reference>
<dbReference type="STRING" id="905079.L1JXN2"/>
<comment type="subcellular location">
    <subcellularLocation>
        <location evidence="1">Nucleus</location>
    </subcellularLocation>
    <subcellularLocation>
        <location evidence="2">Plastid</location>
        <location evidence="2">Chloroplast</location>
    </subcellularLocation>
</comment>
<dbReference type="Pfam" id="PF00004">
    <property type="entry name" value="AAA"/>
    <property type="match status" value="1"/>
</dbReference>
<dbReference type="GO" id="GO:0005524">
    <property type="term" value="F:ATP binding"/>
    <property type="evidence" value="ECO:0007669"/>
    <property type="project" value="InterPro"/>
</dbReference>
<keyword evidence="5" id="KW-0539">Nucleus</keyword>
<dbReference type="PANTHER" id="PTHR11669">
    <property type="entry name" value="REPLICATION FACTOR C / DNA POLYMERASE III GAMMA-TAU SUBUNIT"/>
    <property type="match status" value="1"/>
</dbReference>
<dbReference type="GO" id="GO:0006271">
    <property type="term" value="P:DNA strand elongation involved in DNA replication"/>
    <property type="evidence" value="ECO:0007669"/>
    <property type="project" value="UniProtKB-ARBA"/>
</dbReference>
<evidence type="ECO:0000256" key="4">
    <source>
        <dbReference type="ARBA" id="ARBA00022705"/>
    </source>
</evidence>
<reference evidence="9" key="2">
    <citation type="submission" date="2012-11" db="EMBL/GenBank/DDBJ databases">
        <authorList>
            <person name="Kuo A."/>
            <person name="Curtis B.A."/>
            <person name="Tanifuji G."/>
            <person name="Burki F."/>
            <person name="Gruber A."/>
            <person name="Irimia M."/>
            <person name="Maruyama S."/>
            <person name="Arias M.C."/>
            <person name="Ball S.G."/>
            <person name="Gile G.H."/>
            <person name="Hirakawa Y."/>
            <person name="Hopkins J.F."/>
            <person name="Rensing S.A."/>
            <person name="Schmutz J."/>
            <person name="Symeonidi A."/>
            <person name="Elias M."/>
            <person name="Eveleigh R.J."/>
            <person name="Herman E.K."/>
            <person name="Klute M.J."/>
            <person name="Nakayama T."/>
            <person name="Obornik M."/>
            <person name="Reyes-Prieto A."/>
            <person name="Armbrust E.V."/>
            <person name="Aves S.J."/>
            <person name="Beiko R.G."/>
            <person name="Coutinho P."/>
            <person name="Dacks J.B."/>
            <person name="Durnford D.G."/>
            <person name="Fast N.M."/>
            <person name="Green B.R."/>
            <person name="Grisdale C."/>
            <person name="Hempe F."/>
            <person name="Henrissat B."/>
            <person name="Hoppner M.P."/>
            <person name="Ishida K.-I."/>
            <person name="Kim E."/>
            <person name="Koreny L."/>
            <person name="Kroth P.G."/>
            <person name="Liu Y."/>
            <person name="Malik S.-B."/>
            <person name="Maier U.G."/>
            <person name="McRose D."/>
            <person name="Mock T."/>
            <person name="Neilson J.A."/>
            <person name="Onodera N.T."/>
            <person name="Poole A.M."/>
            <person name="Pritham E.J."/>
            <person name="Richards T.A."/>
            <person name="Rocap G."/>
            <person name="Roy S.W."/>
            <person name="Sarai C."/>
            <person name="Schaack S."/>
            <person name="Shirato S."/>
            <person name="Slamovits C.H."/>
            <person name="Spencer D.F."/>
            <person name="Suzuki S."/>
            <person name="Worden A.Z."/>
            <person name="Zauner S."/>
            <person name="Barry K."/>
            <person name="Bell C."/>
            <person name="Bharti A.K."/>
            <person name="Crow J.A."/>
            <person name="Grimwood J."/>
            <person name="Kramer R."/>
            <person name="Lindquist E."/>
            <person name="Lucas S."/>
            <person name="Salamov A."/>
            <person name="McFadden G.I."/>
            <person name="Lane C.E."/>
            <person name="Keeling P.J."/>
            <person name="Gray M.W."/>
            <person name="Grigoriev I.V."/>
            <person name="Archibald J.M."/>
        </authorList>
    </citation>
    <scope>NUCLEOTIDE SEQUENCE</scope>
    <source>
        <strain evidence="9">CCMP2712</strain>
    </source>
</reference>
<evidence type="ECO:0000256" key="3">
    <source>
        <dbReference type="ARBA" id="ARBA00005378"/>
    </source>
</evidence>
<comment type="similarity">
    <text evidence="3">Belongs to the activator 1 small subunits family.</text>
</comment>
<dbReference type="PANTHER" id="PTHR11669:SF1">
    <property type="entry name" value="REPLICATION FACTOR C SUBUNIT 3"/>
    <property type="match status" value="1"/>
</dbReference>
<dbReference type="EnsemblProtists" id="EKX52843">
    <property type="protein sequence ID" value="EKX52843"/>
    <property type="gene ID" value="GUITHDRAFT_101293"/>
</dbReference>
<dbReference type="GO" id="GO:0016887">
    <property type="term" value="F:ATP hydrolysis activity"/>
    <property type="evidence" value="ECO:0007669"/>
    <property type="project" value="InterPro"/>
</dbReference>
<dbReference type="InterPro" id="IPR008921">
    <property type="entry name" value="DNA_pol3_clamp-load_cplx_C"/>
</dbReference>
<feature type="domain" description="AAA+ ATPase" evidence="6">
    <location>
        <begin position="36"/>
        <end position="192"/>
    </location>
</feature>
<dbReference type="AlphaFoldDB" id="L1JXN2"/>
<dbReference type="HOGENOM" id="CLU_042324_5_0_1"/>
<proteinExistence type="inferred from homology"/>
<dbReference type="FunFam" id="3.40.50.300:FF:000136">
    <property type="entry name" value="Replication factor C subunit 5"/>
    <property type="match status" value="1"/>
</dbReference>
<dbReference type="SUPFAM" id="SSF48019">
    <property type="entry name" value="post-AAA+ oligomerization domain-like"/>
    <property type="match status" value="1"/>
</dbReference>
<dbReference type="Proteomes" id="UP000011087">
    <property type="component" value="Unassembled WGS sequence"/>
</dbReference>
<dbReference type="KEGG" id="gtt:GUITHDRAFT_101293"/>
<name>L1JXN2_GUITC</name>
<dbReference type="eggNOG" id="KOG2035">
    <property type="taxonomic scope" value="Eukaryota"/>
</dbReference>
<evidence type="ECO:0000256" key="5">
    <source>
        <dbReference type="ARBA" id="ARBA00023242"/>
    </source>
</evidence>
<protein>
    <submittedName>
        <fullName evidence="7">Replication factor C subunit 3</fullName>
    </submittedName>
</protein>
<dbReference type="Gene3D" id="1.20.272.10">
    <property type="match status" value="1"/>
</dbReference>
<dbReference type="GO" id="GO:0003677">
    <property type="term" value="F:DNA binding"/>
    <property type="evidence" value="ECO:0007669"/>
    <property type="project" value="InterPro"/>
</dbReference>
<dbReference type="PaxDb" id="55529-EKX52843"/>
<evidence type="ECO:0000313" key="7">
    <source>
        <dbReference type="EMBL" id="EKX52843.1"/>
    </source>
</evidence>
<dbReference type="InterPro" id="IPR050238">
    <property type="entry name" value="DNA_Rep/Repair_Clamp_Loader"/>
</dbReference>
<dbReference type="GO" id="GO:0005663">
    <property type="term" value="C:DNA replication factor C complex"/>
    <property type="evidence" value="ECO:0007669"/>
    <property type="project" value="TreeGrafter"/>
</dbReference>
<organism evidence="7">
    <name type="scientific">Guillardia theta (strain CCMP2712)</name>
    <name type="common">Cryptophyte</name>
    <dbReference type="NCBI Taxonomy" id="905079"/>
    <lineage>
        <taxon>Eukaryota</taxon>
        <taxon>Cryptophyceae</taxon>
        <taxon>Pyrenomonadales</taxon>
        <taxon>Geminigeraceae</taxon>
        <taxon>Guillardia</taxon>
    </lineage>
</organism>
<dbReference type="CDD" id="cd00009">
    <property type="entry name" value="AAA"/>
    <property type="match status" value="1"/>
</dbReference>
<dbReference type="GO" id="GO:0009507">
    <property type="term" value="C:chloroplast"/>
    <property type="evidence" value="ECO:0007669"/>
    <property type="project" value="UniProtKB-SubCell"/>
</dbReference>
<dbReference type="GO" id="GO:0005634">
    <property type="term" value="C:nucleus"/>
    <property type="evidence" value="ECO:0007669"/>
    <property type="project" value="UniProtKB-SubCell"/>
</dbReference>
<dbReference type="Gene3D" id="1.10.8.60">
    <property type="match status" value="1"/>
</dbReference>